<keyword evidence="2" id="KW-0479">Metal-binding</keyword>
<comment type="cofactor">
    <cofactor evidence="1">
        <name>a divalent metal cation</name>
        <dbReference type="ChEBI" id="CHEBI:60240"/>
    </cofactor>
</comment>
<evidence type="ECO:0000313" key="4">
    <source>
        <dbReference type="EMBL" id="GFN85820.1"/>
    </source>
</evidence>
<keyword evidence="5" id="KW-1185">Reference proteome</keyword>
<sequence length="153" mass="17755">MSDKLSIPQRGYIPGTDIELPYMFVADEAFPLKENIMKPLPHRQLATEKEIFNYRLSRARNTVECSFGRLAQMWRILFRQIDEQPMAATNIVKAFTVLHNFVLVNEPHRLIAPEAPVPNEHLLPRRLTYQNLKIFKSTGKDQQNVACKFEKSS</sequence>
<gene>
    <name evidence="4" type="ORF">PoB_001232600</name>
</gene>
<dbReference type="GO" id="GO:0046872">
    <property type="term" value="F:metal ion binding"/>
    <property type="evidence" value="ECO:0007669"/>
    <property type="project" value="UniProtKB-KW"/>
</dbReference>
<dbReference type="Proteomes" id="UP000735302">
    <property type="component" value="Unassembled WGS sequence"/>
</dbReference>
<name>A0AAV3YES3_9GAST</name>
<comment type="caution">
    <text evidence="4">The sequence shown here is derived from an EMBL/GenBank/DDBJ whole genome shotgun (WGS) entry which is preliminary data.</text>
</comment>
<feature type="domain" description="DDE Tnp4" evidence="3">
    <location>
        <begin position="22"/>
        <end position="100"/>
    </location>
</feature>
<evidence type="ECO:0000256" key="2">
    <source>
        <dbReference type="ARBA" id="ARBA00022723"/>
    </source>
</evidence>
<dbReference type="EMBL" id="BLXT01001471">
    <property type="protein sequence ID" value="GFN85820.1"/>
    <property type="molecule type" value="Genomic_DNA"/>
</dbReference>
<evidence type="ECO:0000259" key="3">
    <source>
        <dbReference type="Pfam" id="PF13359"/>
    </source>
</evidence>
<accession>A0AAV3YES3</accession>
<reference evidence="4 5" key="1">
    <citation type="journal article" date="2021" name="Elife">
        <title>Chloroplast acquisition without the gene transfer in kleptoplastic sea slugs, Plakobranchus ocellatus.</title>
        <authorList>
            <person name="Maeda T."/>
            <person name="Takahashi S."/>
            <person name="Yoshida T."/>
            <person name="Shimamura S."/>
            <person name="Takaki Y."/>
            <person name="Nagai Y."/>
            <person name="Toyoda A."/>
            <person name="Suzuki Y."/>
            <person name="Arimoto A."/>
            <person name="Ishii H."/>
            <person name="Satoh N."/>
            <person name="Nishiyama T."/>
            <person name="Hasebe M."/>
            <person name="Maruyama T."/>
            <person name="Minagawa J."/>
            <person name="Obokata J."/>
            <person name="Shigenobu S."/>
        </authorList>
    </citation>
    <scope>NUCLEOTIDE SEQUENCE [LARGE SCALE GENOMIC DNA]</scope>
</reference>
<dbReference type="Pfam" id="PF13359">
    <property type="entry name" value="DDE_Tnp_4"/>
    <property type="match status" value="1"/>
</dbReference>
<proteinExistence type="predicted"/>
<evidence type="ECO:0000313" key="5">
    <source>
        <dbReference type="Proteomes" id="UP000735302"/>
    </source>
</evidence>
<dbReference type="AlphaFoldDB" id="A0AAV3YES3"/>
<organism evidence="4 5">
    <name type="scientific">Plakobranchus ocellatus</name>
    <dbReference type="NCBI Taxonomy" id="259542"/>
    <lineage>
        <taxon>Eukaryota</taxon>
        <taxon>Metazoa</taxon>
        <taxon>Spiralia</taxon>
        <taxon>Lophotrochozoa</taxon>
        <taxon>Mollusca</taxon>
        <taxon>Gastropoda</taxon>
        <taxon>Heterobranchia</taxon>
        <taxon>Euthyneura</taxon>
        <taxon>Panpulmonata</taxon>
        <taxon>Sacoglossa</taxon>
        <taxon>Placobranchoidea</taxon>
        <taxon>Plakobranchidae</taxon>
        <taxon>Plakobranchus</taxon>
    </lineage>
</organism>
<dbReference type="InterPro" id="IPR027806">
    <property type="entry name" value="HARBI1_dom"/>
</dbReference>
<protein>
    <recommendedName>
        <fullName evidence="3">DDE Tnp4 domain-containing protein</fullName>
    </recommendedName>
</protein>
<evidence type="ECO:0000256" key="1">
    <source>
        <dbReference type="ARBA" id="ARBA00001968"/>
    </source>
</evidence>